<dbReference type="OrthoDB" id="445826at2759"/>
<evidence type="ECO:0000313" key="3">
    <source>
        <dbReference type="Proteomes" id="UP000299102"/>
    </source>
</evidence>
<dbReference type="InterPro" id="IPR000477">
    <property type="entry name" value="RT_dom"/>
</dbReference>
<name>A0A4C1W912_EUMVA</name>
<dbReference type="Proteomes" id="UP000299102">
    <property type="component" value="Unassembled WGS sequence"/>
</dbReference>
<protein>
    <recommendedName>
        <fullName evidence="1">Reverse transcriptase domain-containing protein</fullName>
    </recommendedName>
</protein>
<feature type="domain" description="Reverse transcriptase" evidence="1">
    <location>
        <begin position="1"/>
        <end position="136"/>
    </location>
</feature>
<dbReference type="Pfam" id="PF00078">
    <property type="entry name" value="RVT_1"/>
    <property type="match status" value="1"/>
</dbReference>
<sequence>MSQIVLNEVRIEDLLYDELPVLTHGALQGSVLGPTLFLVHINKLCQLKLNRGSIFSFADDTVLVFISKQWEETYLYAQVSFNRVRYWLAKNMLTLNFTKTKYMVFAIKYNALPSSRAIFAHSCGETPSPSNCGCTVRKG</sequence>
<reference evidence="2 3" key="1">
    <citation type="journal article" date="2019" name="Commun. Biol.">
        <title>The bagworm genome reveals a unique fibroin gene that provides high tensile strength.</title>
        <authorList>
            <person name="Kono N."/>
            <person name="Nakamura H."/>
            <person name="Ohtoshi R."/>
            <person name="Tomita M."/>
            <person name="Numata K."/>
            <person name="Arakawa K."/>
        </authorList>
    </citation>
    <scope>NUCLEOTIDE SEQUENCE [LARGE SCALE GENOMIC DNA]</scope>
</reference>
<evidence type="ECO:0000259" key="1">
    <source>
        <dbReference type="PROSITE" id="PS50878"/>
    </source>
</evidence>
<keyword evidence="3" id="KW-1185">Reference proteome</keyword>
<gene>
    <name evidence="2" type="ORF">EVAR_32538_1</name>
</gene>
<comment type="caution">
    <text evidence="2">The sequence shown here is derived from an EMBL/GenBank/DDBJ whole genome shotgun (WGS) entry which is preliminary data.</text>
</comment>
<evidence type="ECO:0000313" key="2">
    <source>
        <dbReference type="EMBL" id="GBP47019.1"/>
    </source>
</evidence>
<proteinExistence type="predicted"/>
<dbReference type="AlphaFoldDB" id="A0A4C1W912"/>
<dbReference type="EMBL" id="BGZK01000493">
    <property type="protein sequence ID" value="GBP47019.1"/>
    <property type="molecule type" value="Genomic_DNA"/>
</dbReference>
<organism evidence="2 3">
    <name type="scientific">Eumeta variegata</name>
    <name type="common">Bagworm moth</name>
    <name type="synonym">Eumeta japonica</name>
    <dbReference type="NCBI Taxonomy" id="151549"/>
    <lineage>
        <taxon>Eukaryota</taxon>
        <taxon>Metazoa</taxon>
        <taxon>Ecdysozoa</taxon>
        <taxon>Arthropoda</taxon>
        <taxon>Hexapoda</taxon>
        <taxon>Insecta</taxon>
        <taxon>Pterygota</taxon>
        <taxon>Neoptera</taxon>
        <taxon>Endopterygota</taxon>
        <taxon>Lepidoptera</taxon>
        <taxon>Glossata</taxon>
        <taxon>Ditrysia</taxon>
        <taxon>Tineoidea</taxon>
        <taxon>Psychidae</taxon>
        <taxon>Oiketicinae</taxon>
        <taxon>Eumeta</taxon>
    </lineage>
</organism>
<accession>A0A4C1W912</accession>
<dbReference type="STRING" id="151549.A0A4C1W912"/>
<dbReference type="PROSITE" id="PS50878">
    <property type="entry name" value="RT_POL"/>
    <property type="match status" value="1"/>
</dbReference>